<keyword evidence="3" id="KW-1185">Reference proteome</keyword>
<proteinExistence type="predicted"/>
<name>A0ABN8LJ77_9CNID</name>
<gene>
    <name evidence="2" type="ORF">PEVE_00028758</name>
</gene>
<reference evidence="2 3" key="1">
    <citation type="submission" date="2022-05" db="EMBL/GenBank/DDBJ databases">
        <authorList>
            <consortium name="Genoscope - CEA"/>
            <person name="William W."/>
        </authorList>
    </citation>
    <scope>NUCLEOTIDE SEQUENCE [LARGE SCALE GENOMIC DNA]</scope>
</reference>
<organism evidence="2 3">
    <name type="scientific">Porites evermanni</name>
    <dbReference type="NCBI Taxonomy" id="104178"/>
    <lineage>
        <taxon>Eukaryota</taxon>
        <taxon>Metazoa</taxon>
        <taxon>Cnidaria</taxon>
        <taxon>Anthozoa</taxon>
        <taxon>Hexacorallia</taxon>
        <taxon>Scleractinia</taxon>
        <taxon>Fungiina</taxon>
        <taxon>Poritidae</taxon>
        <taxon>Porites</taxon>
    </lineage>
</organism>
<dbReference type="EMBL" id="CALNXI010000004">
    <property type="protein sequence ID" value="CAH3013980.1"/>
    <property type="molecule type" value="Genomic_DNA"/>
</dbReference>
<comment type="caution">
    <text evidence="2">The sequence shown here is derived from an EMBL/GenBank/DDBJ whole genome shotgun (WGS) entry which is preliminary data.</text>
</comment>
<sequence>MKGRRPSTRSTSSRASLADSTGRKMLSEVLLVCELMMFITLSALTGGTPQLASTDSQKKQPKAPTVWLVTHLGHLACVVVEMALQLEKTNCAVAEGLCVLARSLIS</sequence>
<accession>A0ABN8LJ77</accession>
<dbReference type="Proteomes" id="UP001159427">
    <property type="component" value="Unassembled WGS sequence"/>
</dbReference>
<feature type="compositionally biased region" description="Low complexity" evidence="1">
    <location>
        <begin position="8"/>
        <end position="20"/>
    </location>
</feature>
<evidence type="ECO:0000313" key="2">
    <source>
        <dbReference type="EMBL" id="CAH3013980.1"/>
    </source>
</evidence>
<evidence type="ECO:0000256" key="1">
    <source>
        <dbReference type="SAM" id="MobiDB-lite"/>
    </source>
</evidence>
<protein>
    <submittedName>
        <fullName evidence="2">Uncharacterized protein</fullName>
    </submittedName>
</protein>
<feature type="region of interest" description="Disordered" evidence="1">
    <location>
        <begin position="1"/>
        <end position="21"/>
    </location>
</feature>
<evidence type="ECO:0000313" key="3">
    <source>
        <dbReference type="Proteomes" id="UP001159427"/>
    </source>
</evidence>